<dbReference type="GO" id="GO:0015627">
    <property type="term" value="C:type II protein secretion system complex"/>
    <property type="evidence" value="ECO:0007669"/>
    <property type="project" value="TreeGrafter"/>
</dbReference>
<evidence type="ECO:0000259" key="1">
    <source>
        <dbReference type="Pfam" id="PF10531"/>
    </source>
</evidence>
<gene>
    <name evidence="2" type="ORF">HMPREF3182_01177</name>
</gene>
<organism evidence="2 3">
    <name type="scientific">Megasphaera hutchinsoni</name>
    <dbReference type="NCBI Taxonomy" id="1588748"/>
    <lineage>
        <taxon>Bacteria</taxon>
        <taxon>Bacillati</taxon>
        <taxon>Bacillota</taxon>
        <taxon>Negativicutes</taxon>
        <taxon>Veillonellales</taxon>
        <taxon>Veillonellaceae</taxon>
        <taxon>Megasphaera</taxon>
    </lineage>
</organism>
<dbReference type="STRING" id="1588748.HMPREF3182_01177"/>
<dbReference type="PANTHER" id="PTHR21180:SF32">
    <property type="entry name" value="ENDONUCLEASE_EXONUCLEASE_PHOSPHATASE FAMILY DOMAIN-CONTAINING PROTEIN 1"/>
    <property type="match status" value="1"/>
</dbReference>
<evidence type="ECO:0000313" key="3">
    <source>
        <dbReference type="Proteomes" id="UP000070160"/>
    </source>
</evidence>
<comment type="caution">
    <text evidence="2">The sequence shown here is derived from an EMBL/GenBank/DDBJ whole genome shotgun (WGS) entry which is preliminary data.</text>
</comment>
<dbReference type="InterPro" id="IPR019554">
    <property type="entry name" value="Soluble_ligand-bd"/>
</dbReference>
<dbReference type="Pfam" id="PF12836">
    <property type="entry name" value="HHH_3"/>
    <property type="match status" value="1"/>
</dbReference>
<dbReference type="EMBL" id="LSDT01000044">
    <property type="protein sequence ID" value="KXB90752.1"/>
    <property type="molecule type" value="Genomic_DNA"/>
</dbReference>
<dbReference type="Gene3D" id="1.10.150.310">
    <property type="entry name" value="Tex RuvX-like domain-like"/>
    <property type="match status" value="1"/>
</dbReference>
<dbReference type="InterPro" id="IPR051675">
    <property type="entry name" value="Endo/Exo/Phosphatase_dom_1"/>
</dbReference>
<dbReference type="GO" id="GO:0015628">
    <property type="term" value="P:protein secretion by the type II secretion system"/>
    <property type="evidence" value="ECO:0007669"/>
    <property type="project" value="TreeGrafter"/>
</dbReference>
<dbReference type="Gene3D" id="3.10.560.10">
    <property type="entry name" value="Outer membrane lipoprotein wza domain like"/>
    <property type="match status" value="1"/>
</dbReference>
<dbReference type="RefSeq" id="WP_007392406.1">
    <property type="nucleotide sequence ID" value="NZ_KQ960952.1"/>
</dbReference>
<dbReference type="InterPro" id="IPR004509">
    <property type="entry name" value="Competence_ComEA_HhH"/>
</dbReference>
<dbReference type="AlphaFoldDB" id="A0A134CEV6"/>
<dbReference type="PATRIC" id="fig|1588748.3.peg.1136"/>
<dbReference type="Proteomes" id="UP000070160">
    <property type="component" value="Unassembled WGS sequence"/>
</dbReference>
<dbReference type="NCBIfam" id="TIGR00426">
    <property type="entry name" value="competence protein ComEA helix-hairpin-helix repeat region"/>
    <property type="match status" value="1"/>
</dbReference>
<keyword evidence="3" id="KW-1185">Reference proteome</keyword>
<dbReference type="PANTHER" id="PTHR21180">
    <property type="entry name" value="ENDONUCLEASE/EXONUCLEASE/PHOSPHATASE FAMILY DOMAIN-CONTAINING PROTEIN 1"/>
    <property type="match status" value="1"/>
</dbReference>
<protein>
    <submittedName>
        <fullName evidence="2">ComEA protein</fullName>
    </submittedName>
</protein>
<dbReference type="Pfam" id="PF10531">
    <property type="entry name" value="SLBB"/>
    <property type="match status" value="1"/>
</dbReference>
<proteinExistence type="predicted"/>
<evidence type="ECO:0000313" key="2">
    <source>
        <dbReference type="EMBL" id="KXB90752.1"/>
    </source>
</evidence>
<name>A0A134CEV6_9FIRM</name>
<sequence>MKKWKLGLCVIAMSVVGLTSWQIYMSQQVTAKPVPVVTKPEDGIHYVFITGAVRHPGLYSFDEGVRIGEVVHAAGDVVAYADVSKVNMAATATDGSHIHIPYTRQGVPKDTQEDDGLVNINQADERELSTLSGIGPTTAKRIVMYRNKNGPFTTCQDICKVKGIGPSKYDEFKYSIKV</sequence>
<dbReference type="InterPro" id="IPR010994">
    <property type="entry name" value="RuvA_2-like"/>
</dbReference>
<feature type="domain" description="Soluble ligand binding" evidence="1">
    <location>
        <begin position="46"/>
        <end position="100"/>
    </location>
</feature>
<reference evidence="3" key="1">
    <citation type="submission" date="2016-01" db="EMBL/GenBank/DDBJ databases">
        <authorList>
            <person name="Mitreva M."/>
            <person name="Pepin K.H."/>
            <person name="Mihindukulasuriya K.A."/>
            <person name="Fulton R."/>
            <person name="Fronick C."/>
            <person name="O'Laughlin M."/>
            <person name="Miner T."/>
            <person name="Herter B."/>
            <person name="Rosa B.A."/>
            <person name="Cordes M."/>
            <person name="Tomlinson C."/>
            <person name="Wollam A."/>
            <person name="Palsikar V.B."/>
            <person name="Mardis E.R."/>
            <person name="Wilson R.K."/>
        </authorList>
    </citation>
    <scope>NUCLEOTIDE SEQUENCE [LARGE SCALE GENOMIC DNA]</scope>
    <source>
        <strain evidence="3">KA00182</strain>
    </source>
</reference>
<dbReference type="SUPFAM" id="SSF47781">
    <property type="entry name" value="RuvA domain 2-like"/>
    <property type="match status" value="1"/>
</dbReference>
<accession>A0A134CEV6</accession>